<evidence type="ECO:0008006" key="3">
    <source>
        <dbReference type="Google" id="ProtNLM"/>
    </source>
</evidence>
<proteinExistence type="predicted"/>
<evidence type="ECO:0000313" key="1">
    <source>
        <dbReference type="EMBL" id="CAG7731072.1"/>
    </source>
</evidence>
<dbReference type="AlphaFoldDB" id="A0A8J2P9F0"/>
<gene>
    <name evidence="1" type="ORF">AFUS01_LOCUS19681</name>
</gene>
<organism evidence="1 2">
    <name type="scientific">Allacma fusca</name>
    <dbReference type="NCBI Taxonomy" id="39272"/>
    <lineage>
        <taxon>Eukaryota</taxon>
        <taxon>Metazoa</taxon>
        <taxon>Ecdysozoa</taxon>
        <taxon>Arthropoda</taxon>
        <taxon>Hexapoda</taxon>
        <taxon>Collembola</taxon>
        <taxon>Symphypleona</taxon>
        <taxon>Sminthuridae</taxon>
        <taxon>Allacma</taxon>
    </lineage>
</organism>
<protein>
    <recommendedName>
        <fullName evidence="3">EF-hand domain-containing protein</fullName>
    </recommendedName>
</protein>
<keyword evidence="2" id="KW-1185">Reference proteome</keyword>
<comment type="caution">
    <text evidence="1">The sequence shown here is derived from an EMBL/GenBank/DDBJ whole genome shotgun (WGS) entry which is preliminary data.</text>
</comment>
<sequence>MGNIRTALAGQNDRLGYSCTSIPLMFGRTLDYNVAGNPRPSIQTTWELTMRSMVTVDLITRKLLFPIIENRMETITAETKYQQEVVTLPKNSTLTEAKVFEYHDLFQIFEIESDGKISTADLIIELENFEDETPLKTFVEIIARFDDGNNHMSFQQFIELMQFLDKPENAKHSLRITFNKILAINRCIRQMSVTQQVLCGLL</sequence>
<name>A0A8J2P9F0_9HEXA</name>
<evidence type="ECO:0000313" key="2">
    <source>
        <dbReference type="Proteomes" id="UP000708208"/>
    </source>
</evidence>
<dbReference type="Proteomes" id="UP000708208">
    <property type="component" value="Unassembled WGS sequence"/>
</dbReference>
<dbReference type="EMBL" id="CAJVCH010205328">
    <property type="protein sequence ID" value="CAG7731072.1"/>
    <property type="molecule type" value="Genomic_DNA"/>
</dbReference>
<accession>A0A8J2P9F0</accession>
<reference evidence="1" key="1">
    <citation type="submission" date="2021-06" db="EMBL/GenBank/DDBJ databases">
        <authorList>
            <person name="Hodson N. C."/>
            <person name="Mongue J. A."/>
            <person name="Jaron S. K."/>
        </authorList>
    </citation>
    <scope>NUCLEOTIDE SEQUENCE</scope>
</reference>